<proteinExistence type="predicted"/>
<feature type="signal peptide" evidence="1">
    <location>
        <begin position="1"/>
        <end position="19"/>
    </location>
</feature>
<dbReference type="RefSeq" id="WP_173073298.1">
    <property type="nucleotide sequence ID" value="NZ_CP041345.1"/>
</dbReference>
<dbReference type="EMBL" id="CP041345">
    <property type="protein sequence ID" value="QKG79502.1"/>
    <property type="molecule type" value="Genomic_DNA"/>
</dbReference>
<evidence type="ECO:0000313" key="2">
    <source>
        <dbReference type="EMBL" id="QKG79502.1"/>
    </source>
</evidence>
<sequence length="185" mass="20820">MKHISILLLAVFVHQFSIAQNSQNKVSIGISRSFFSSGDIYGNSIYAEYSKTVTQNISILSKLRGGYAYEADEEQIFFNHLSNFGVDVSAGYNPTNSLFKRLRVDLGLYLSFQSSTFGTIQQMLNDNRYRLENVTTHSEYTFGLVNAISYNLYENEKIELGAKGTAYFDINSAFGIESWNAGVYT</sequence>
<evidence type="ECO:0008006" key="4">
    <source>
        <dbReference type="Google" id="ProtNLM"/>
    </source>
</evidence>
<keyword evidence="1" id="KW-0732">Signal</keyword>
<name>A0A7D4C8F3_9BACT</name>
<gene>
    <name evidence="2" type="ORF">FHG85_04200</name>
</gene>
<dbReference type="KEGG" id="ttz:FHG85_04200"/>
<evidence type="ECO:0000313" key="3">
    <source>
        <dbReference type="Proteomes" id="UP000500961"/>
    </source>
</evidence>
<reference evidence="2 3" key="1">
    <citation type="submission" date="2019-07" db="EMBL/GenBank/DDBJ databases">
        <title>Thalassofilum flectens gen. nov., sp. nov., a novel moderate thermophilic anaerobe from a shallow sea hot spring in Kunashir Island (Russia), representing a new family in the order Bacteroidales, and proposal of Thalassofilacea fam. nov.</title>
        <authorList>
            <person name="Kochetkova T.V."/>
            <person name="Podosokorskaya O.A."/>
            <person name="Novikov A."/>
            <person name="Elcheninov A.G."/>
            <person name="Toshchakov S.V."/>
            <person name="Kublanov I.V."/>
        </authorList>
    </citation>
    <scope>NUCLEOTIDE SEQUENCE [LARGE SCALE GENOMIC DNA]</scope>
    <source>
        <strain evidence="2 3">38-H</strain>
    </source>
</reference>
<organism evidence="2 3">
    <name type="scientific">Tenuifilum thalassicum</name>
    <dbReference type="NCBI Taxonomy" id="2590900"/>
    <lineage>
        <taxon>Bacteria</taxon>
        <taxon>Pseudomonadati</taxon>
        <taxon>Bacteroidota</taxon>
        <taxon>Bacteroidia</taxon>
        <taxon>Bacteroidales</taxon>
        <taxon>Tenuifilaceae</taxon>
        <taxon>Tenuifilum</taxon>
    </lineage>
</organism>
<keyword evidence="3" id="KW-1185">Reference proteome</keyword>
<protein>
    <recommendedName>
        <fullName evidence="4">DUF5723 domain-containing protein</fullName>
    </recommendedName>
</protein>
<evidence type="ECO:0000256" key="1">
    <source>
        <dbReference type="SAM" id="SignalP"/>
    </source>
</evidence>
<dbReference type="Proteomes" id="UP000500961">
    <property type="component" value="Chromosome"/>
</dbReference>
<accession>A0A7D4C8F3</accession>
<dbReference type="AlphaFoldDB" id="A0A7D4C8F3"/>
<feature type="chain" id="PRO_5029905369" description="DUF5723 domain-containing protein" evidence="1">
    <location>
        <begin position="20"/>
        <end position="185"/>
    </location>
</feature>